<sequence length="613" mass="70339">MDNIKLDANTICRTCMCEAADMKSVFLKLHDERTLSDLVAFITNININNEDSLPKQVCNECETFLSKASSFKQRCLDVESKLTKLFTKETSSSFSRIKSEKCVKDDSIVNVDEPFQCSVCFSKFSEIVLLKNHFFDCHKFNEVPLLNEITLFSNAKDIIALETIPEKEENEGVKKEFNELDHDSPYEEFSEQNDSESIVIEYRPDINDVKITNTLKTPLDDKYSQTVSLLSDKNKTHMCDKCNQEFKTANSLNLHRRKHIEKKEVEKKHQCPMCMRKFVKKASLTNHLRTHENQEEVKYTCGSCKREFKHKAHLDNHMVTLHANEKGFGCDFCLKNFPTQESLDIHRDLHKIDKRHTCQYCNKAFYMLSTLTDHLRTHTGEKPYLCSTCGRGFSQKTNLAQHMRRHLGLKPYPCTHCDQRFVSKGELVAHTRKHSGAHPFICGVCERGFTTSSSLVKHKRTHSGERPYACDLCHMSTSGHTAGAAVRLRSVPYEVRERRSVCQRGFTVSSLVKHKRTHSGERPYACDLCHMRFAASGTLKNHRRTHTGEKPYQCSYCEKAFVQKNDLVSHIRCHTGERPFVCSVCGSSFRKGSALRAHAKMHAPAQETPRGPY</sequence>
<evidence type="ECO:0000313" key="2">
    <source>
        <dbReference type="Proteomes" id="UP001064048"/>
    </source>
</evidence>
<dbReference type="EMBL" id="CM046127">
    <property type="protein sequence ID" value="KAI8441231.1"/>
    <property type="molecule type" value="Genomic_DNA"/>
</dbReference>
<comment type="caution">
    <text evidence="1">The sequence shown here is derived from an EMBL/GenBank/DDBJ whole genome shotgun (WGS) entry which is preliminary data.</text>
</comment>
<proteinExistence type="predicted"/>
<name>A0ACC0KYG8_CHOFU</name>
<evidence type="ECO:0000313" key="1">
    <source>
        <dbReference type="EMBL" id="KAI8441231.1"/>
    </source>
</evidence>
<dbReference type="Proteomes" id="UP001064048">
    <property type="component" value="Chromosome 27"/>
</dbReference>
<accession>A0ACC0KYG8</accession>
<protein>
    <submittedName>
        <fullName evidence="1">Uncharacterized protein</fullName>
    </submittedName>
</protein>
<keyword evidence="2" id="KW-1185">Reference proteome</keyword>
<organism evidence="1 2">
    <name type="scientific">Choristoneura fumiferana</name>
    <name type="common">Spruce budworm moth</name>
    <name type="synonym">Archips fumiferana</name>
    <dbReference type="NCBI Taxonomy" id="7141"/>
    <lineage>
        <taxon>Eukaryota</taxon>
        <taxon>Metazoa</taxon>
        <taxon>Ecdysozoa</taxon>
        <taxon>Arthropoda</taxon>
        <taxon>Hexapoda</taxon>
        <taxon>Insecta</taxon>
        <taxon>Pterygota</taxon>
        <taxon>Neoptera</taxon>
        <taxon>Endopterygota</taxon>
        <taxon>Lepidoptera</taxon>
        <taxon>Glossata</taxon>
        <taxon>Ditrysia</taxon>
        <taxon>Tortricoidea</taxon>
        <taxon>Tortricidae</taxon>
        <taxon>Tortricinae</taxon>
        <taxon>Choristoneura</taxon>
    </lineage>
</organism>
<reference evidence="1 2" key="1">
    <citation type="journal article" date="2022" name="Genome Biol. Evol.">
        <title>The Spruce Budworm Genome: Reconstructing the Evolutionary History of Antifreeze Proteins.</title>
        <authorList>
            <person name="Beliveau C."/>
            <person name="Gagne P."/>
            <person name="Picq S."/>
            <person name="Vernygora O."/>
            <person name="Keeling C.I."/>
            <person name="Pinkney K."/>
            <person name="Doucet D."/>
            <person name="Wen F."/>
            <person name="Johnston J.S."/>
            <person name="Maaroufi H."/>
            <person name="Boyle B."/>
            <person name="Laroche J."/>
            <person name="Dewar K."/>
            <person name="Juretic N."/>
            <person name="Blackburn G."/>
            <person name="Nisole A."/>
            <person name="Brunet B."/>
            <person name="Brandao M."/>
            <person name="Lumley L."/>
            <person name="Duan J."/>
            <person name="Quan G."/>
            <person name="Lucarotti C.J."/>
            <person name="Roe A.D."/>
            <person name="Sperling F.A.H."/>
            <person name="Levesque R.C."/>
            <person name="Cusson M."/>
        </authorList>
    </citation>
    <scope>NUCLEOTIDE SEQUENCE [LARGE SCALE GENOMIC DNA]</scope>
    <source>
        <strain evidence="1">Glfc:IPQL:Cfum</strain>
    </source>
</reference>
<gene>
    <name evidence="1" type="ORF">MSG28_014880</name>
</gene>